<dbReference type="PANTHER" id="PTHR43884">
    <property type="entry name" value="ACYL-COA DEHYDROGENASE"/>
    <property type="match status" value="1"/>
</dbReference>
<keyword evidence="13" id="KW-1185">Reference proteome</keyword>
<keyword evidence="6 8" id="KW-0274">FAD</keyword>
<evidence type="ECO:0000256" key="4">
    <source>
        <dbReference type="ARBA" id="ARBA00022456"/>
    </source>
</evidence>
<sequence>MSTSDDDVTALFHDMIRRCLEQEVAPHYEEWEALGEMPRSLWQRLGEAGLLGIDLPQEQGGAGADFAITQFALEEISRQGFGGLASAYNIHANIVMPYLLHIASPEQQQRWLPAMARGEAIGAIAMTEPNAGSDLAAMTTRASRTEDGWQLDGAKIFITNGQVADLAIVCAKTDSSAGAKGVSLFLVDTSLPGFTRGKPIKKIGQHASDTAELFFDRLRLPADALLGDEGAGFRYLMQELPRERLGVGAQALGAMEGALALTLDYVKERRAFGQAVGDFQNTRFTLAEVRAQIDMGRAYFEHCVAKYRRGEMSSTDAAILKLQLSEMQCRTIDACLQLFGGYGYTREYPISRFYMDARIQTIYAGTSEIMKEVIARSLLGRGATPA</sequence>
<dbReference type="PROSITE" id="PS00073">
    <property type="entry name" value="ACYL_COA_DH_2"/>
    <property type="match status" value="1"/>
</dbReference>
<evidence type="ECO:0000313" key="13">
    <source>
        <dbReference type="Proteomes" id="UP000235803"/>
    </source>
</evidence>
<keyword evidence="4" id="KW-0101">Branched-chain amino acid catabolism</keyword>
<dbReference type="InterPro" id="IPR009075">
    <property type="entry name" value="AcylCo_DH/oxidase_C"/>
</dbReference>
<organism evidence="12 13">
    <name type="scientific">Billgrantia endophytica</name>
    <dbReference type="NCBI Taxonomy" id="2033802"/>
    <lineage>
        <taxon>Bacteria</taxon>
        <taxon>Pseudomonadati</taxon>
        <taxon>Pseudomonadota</taxon>
        <taxon>Gammaproteobacteria</taxon>
        <taxon>Oceanospirillales</taxon>
        <taxon>Halomonadaceae</taxon>
        <taxon>Billgrantia</taxon>
    </lineage>
</organism>
<gene>
    <name evidence="12" type="ORF">C1H69_02055</name>
</gene>
<keyword evidence="7 8" id="KW-0560">Oxidoreductase</keyword>
<dbReference type="RefSeq" id="WP_102651759.1">
    <property type="nucleotide sequence ID" value="NZ_PNRF01000007.1"/>
</dbReference>
<evidence type="ECO:0000256" key="3">
    <source>
        <dbReference type="ARBA" id="ARBA00009347"/>
    </source>
</evidence>
<feature type="domain" description="Acyl-CoA oxidase/dehydrogenase middle" evidence="10">
    <location>
        <begin position="123"/>
        <end position="217"/>
    </location>
</feature>
<dbReference type="OrthoDB" id="9769473at2"/>
<evidence type="ECO:0000256" key="6">
    <source>
        <dbReference type="ARBA" id="ARBA00022827"/>
    </source>
</evidence>
<dbReference type="Pfam" id="PF00441">
    <property type="entry name" value="Acyl-CoA_dh_1"/>
    <property type="match status" value="1"/>
</dbReference>
<dbReference type="PIRSF" id="PIRSF016578">
    <property type="entry name" value="HsaA"/>
    <property type="match status" value="1"/>
</dbReference>
<dbReference type="AlphaFoldDB" id="A0A2N7UA63"/>
<comment type="pathway">
    <text evidence="2">Amino-acid degradation; L-valine degradation.</text>
</comment>
<dbReference type="InterPro" id="IPR036250">
    <property type="entry name" value="AcylCo_DH-like_C"/>
</dbReference>
<dbReference type="InterPro" id="IPR006089">
    <property type="entry name" value="Acyl-CoA_DH_CS"/>
</dbReference>
<dbReference type="InterPro" id="IPR006091">
    <property type="entry name" value="Acyl-CoA_Oxase/DH_mid-dom"/>
</dbReference>
<dbReference type="SUPFAM" id="SSF47203">
    <property type="entry name" value="Acyl-CoA dehydrogenase C-terminal domain-like"/>
    <property type="match status" value="1"/>
</dbReference>
<dbReference type="Gene3D" id="1.20.140.10">
    <property type="entry name" value="Butyryl-CoA Dehydrogenase, subunit A, domain 3"/>
    <property type="match status" value="1"/>
</dbReference>
<reference evidence="12 13" key="1">
    <citation type="submission" date="2018-01" db="EMBL/GenBank/DDBJ databases">
        <title>Halomonas endophytica sp. nov., isolated from storage liquid in the stems of Populus euphratica.</title>
        <authorList>
            <person name="Chen C."/>
        </authorList>
    </citation>
    <scope>NUCLEOTIDE SEQUENCE [LARGE SCALE GENOMIC DNA]</scope>
    <source>
        <strain evidence="12 13">MC28</strain>
    </source>
</reference>
<comment type="similarity">
    <text evidence="3 8">Belongs to the acyl-CoA dehydrogenase family.</text>
</comment>
<evidence type="ECO:0000256" key="7">
    <source>
        <dbReference type="ARBA" id="ARBA00023002"/>
    </source>
</evidence>
<dbReference type="PROSITE" id="PS00072">
    <property type="entry name" value="ACYL_COA_DH_1"/>
    <property type="match status" value="1"/>
</dbReference>
<dbReference type="InterPro" id="IPR037069">
    <property type="entry name" value="AcylCoA_DH/ox_N_sf"/>
</dbReference>
<comment type="caution">
    <text evidence="12">The sequence shown here is derived from an EMBL/GenBank/DDBJ whole genome shotgun (WGS) entry which is preliminary data.</text>
</comment>
<name>A0A2N7UA63_9GAMM</name>
<evidence type="ECO:0000259" key="10">
    <source>
        <dbReference type="Pfam" id="PF02770"/>
    </source>
</evidence>
<evidence type="ECO:0000256" key="1">
    <source>
        <dbReference type="ARBA" id="ARBA00001974"/>
    </source>
</evidence>
<dbReference type="GO" id="GO:0003995">
    <property type="term" value="F:acyl-CoA dehydrogenase activity"/>
    <property type="evidence" value="ECO:0007669"/>
    <property type="project" value="InterPro"/>
</dbReference>
<keyword evidence="5 8" id="KW-0285">Flavoprotein</keyword>
<evidence type="ECO:0000256" key="8">
    <source>
        <dbReference type="RuleBase" id="RU362125"/>
    </source>
</evidence>
<dbReference type="GO" id="GO:0009083">
    <property type="term" value="P:branched-chain amino acid catabolic process"/>
    <property type="evidence" value="ECO:0007669"/>
    <property type="project" value="UniProtKB-KW"/>
</dbReference>
<evidence type="ECO:0000256" key="2">
    <source>
        <dbReference type="ARBA" id="ARBA00005109"/>
    </source>
</evidence>
<dbReference type="Pfam" id="PF02770">
    <property type="entry name" value="Acyl-CoA_dh_M"/>
    <property type="match status" value="1"/>
</dbReference>
<feature type="domain" description="Acyl-CoA dehydrogenase/oxidase C-terminal" evidence="9">
    <location>
        <begin position="230"/>
        <end position="379"/>
    </location>
</feature>
<evidence type="ECO:0000256" key="5">
    <source>
        <dbReference type="ARBA" id="ARBA00022630"/>
    </source>
</evidence>
<dbReference type="GO" id="GO:0050660">
    <property type="term" value="F:flavin adenine dinucleotide binding"/>
    <property type="evidence" value="ECO:0007669"/>
    <property type="project" value="InterPro"/>
</dbReference>
<dbReference type="FunFam" id="1.20.140.10:FF:000001">
    <property type="entry name" value="Acyl-CoA dehydrogenase"/>
    <property type="match status" value="1"/>
</dbReference>
<dbReference type="InterPro" id="IPR009100">
    <property type="entry name" value="AcylCoA_DH/oxidase_NM_dom_sf"/>
</dbReference>
<evidence type="ECO:0000259" key="11">
    <source>
        <dbReference type="Pfam" id="PF02771"/>
    </source>
</evidence>
<proteinExistence type="inferred from homology"/>
<dbReference type="InterPro" id="IPR013786">
    <property type="entry name" value="AcylCoA_DH/ox_N"/>
</dbReference>
<dbReference type="PANTHER" id="PTHR43884:SF12">
    <property type="entry name" value="ISOVALERYL-COA DEHYDROGENASE, MITOCHONDRIAL-RELATED"/>
    <property type="match status" value="1"/>
</dbReference>
<comment type="cofactor">
    <cofactor evidence="1 8">
        <name>FAD</name>
        <dbReference type="ChEBI" id="CHEBI:57692"/>
    </cofactor>
</comment>
<dbReference type="EMBL" id="PNRF01000007">
    <property type="protein sequence ID" value="PMR77346.1"/>
    <property type="molecule type" value="Genomic_DNA"/>
</dbReference>
<dbReference type="Proteomes" id="UP000235803">
    <property type="component" value="Unassembled WGS sequence"/>
</dbReference>
<dbReference type="Gene3D" id="1.10.540.10">
    <property type="entry name" value="Acyl-CoA dehydrogenase/oxidase, N-terminal domain"/>
    <property type="match status" value="1"/>
</dbReference>
<protein>
    <submittedName>
        <fullName evidence="12">Acyl-CoA dehydrogenase</fullName>
    </submittedName>
</protein>
<dbReference type="SUPFAM" id="SSF56645">
    <property type="entry name" value="Acyl-CoA dehydrogenase NM domain-like"/>
    <property type="match status" value="1"/>
</dbReference>
<dbReference type="FunFam" id="2.40.110.10:FF:000001">
    <property type="entry name" value="Acyl-CoA dehydrogenase, mitochondrial"/>
    <property type="match status" value="1"/>
</dbReference>
<dbReference type="Gene3D" id="2.40.110.10">
    <property type="entry name" value="Butyryl-CoA Dehydrogenase, subunit A, domain 2"/>
    <property type="match status" value="1"/>
</dbReference>
<feature type="domain" description="Acyl-CoA dehydrogenase/oxidase N-terminal" evidence="11">
    <location>
        <begin position="11"/>
        <end position="119"/>
    </location>
</feature>
<accession>A0A2N7UA63</accession>
<dbReference type="InterPro" id="IPR046373">
    <property type="entry name" value="Acyl-CoA_Oxase/DH_mid-dom_sf"/>
</dbReference>
<evidence type="ECO:0000259" key="9">
    <source>
        <dbReference type="Pfam" id="PF00441"/>
    </source>
</evidence>
<dbReference type="Pfam" id="PF02771">
    <property type="entry name" value="Acyl-CoA_dh_N"/>
    <property type="match status" value="1"/>
</dbReference>
<evidence type="ECO:0000313" key="12">
    <source>
        <dbReference type="EMBL" id="PMR77346.1"/>
    </source>
</evidence>